<dbReference type="GO" id="GO:0051537">
    <property type="term" value="F:2 iron, 2 sulfur cluster binding"/>
    <property type="evidence" value="ECO:0007669"/>
    <property type="project" value="UniProtKB-KW"/>
</dbReference>
<accession>A0A9W7A8K9</accession>
<dbReference type="GO" id="GO:0140647">
    <property type="term" value="P:P450-containing electron transport chain"/>
    <property type="evidence" value="ECO:0007669"/>
    <property type="project" value="InterPro"/>
</dbReference>
<keyword evidence="1" id="KW-0001">2Fe-2S</keyword>
<dbReference type="PANTHER" id="PTHR23426:SF67">
    <property type="entry name" value="2FE-2S FERREDOXIN-TYPE DOMAIN-CONTAINING PROTEIN"/>
    <property type="match status" value="1"/>
</dbReference>
<feature type="domain" description="2Fe-2S ferredoxin-type" evidence="5">
    <location>
        <begin position="435"/>
        <end position="541"/>
    </location>
</feature>
<gene>
    <name evidence="6" type="ORF">TrRE_jg812</name>
</gene>
<dbReference type="InterPro" id="IPR001041">
    <property type="entry name" value="2Fe-2S_ferredoxin-type"/>
</dbReference>
<keyword evidence="2" id="KW-0479">Metal-binding</keyword>
<dbReference type="AlphaFoldDB" id="A0A9W7A8K9"/>
<dbReference type="GO" id="GO:0009055">
    <property type="term" value="F:electron transfer activity"/>
    <property type="evidence" value="ECO:0007669"/>
    <property type="project" value="TreeGrafter"/>
</dbReference>
<evidence type="ECO:0000259" key="5">
    <source>
        <dbReference type="PROSITE" id="PS51085"/>
    </source>
</evidence>
<dbReference type="InterPro" id="IPR012675">
    <property type="entry name" value="Beta-grasp_dom_sf"/>
</dbReference>
<dbReference type="InterPro" id="IPR036010">
    <property type="entry name" value="2Fe-2S_ferredoxin-like_sf"/>
</dbReference>
<dbReference type="PROSITE" id="PS51085">
    <property type="entry name" value="2FE2S_FER_2"/>
    <property type="match status" value="1"/>
</dbReference>
<dbReference type="SUPFAM" id="SSF54292">
    <property type="entry name" value="2Fe-2S ferredoxin-like"/>
    <property type="match status" value="1"/>
</dbReference>
<protein>
    <recommendedName>
        <fullName evidence="5">2Fe-2S ferredoxin-type domain-containing protein</fullName>
    </recommendedName>
</protein>
<evidence type="ECO:0000256" key="3">
    <source>
        <dbReference type="ARBA" id="ARBA00023004"/>
    </source>
</evidence>
<dbReference type="Gene3D" id="3.10.20.30">
    <property type="match status" value="1"/>
</dbReference>
<keyword evidence="3" id="KW-0408">Iron</keyword>
<proteinExistence type="predicted"/>
<reference evidence="6" key="1">
    <citation type="submission" date="2022-07" db="EMBL/GenBank/DDBJ databases">
        <title>Genome analysis of Parmales, a sister group of diatoms, reveals the evolutionary specialization of diatoms from phago-mixotrophs to photoautotrophs.</title>
        <authorList>
            <person name="Ban H."/>
            <person name="Sato S."/>
            <person name="Yoshikawa S."/>
            <person name="Kazumasa Y."/>
            <person name="Nakamura Y."/>
            <person name="Ichinomiya M."/>
            <person name="Saitoh K."/>
            <person name="Sato N."/>
            <person name="Blanc-Mathieu R."/>
            <person name="Endo H."/>
            <person name="Kuwata A."/>
            <person name="Ogata H."/>
        </authorList>
    </citation>
    <scope>NUCLEOTIDE SEQUENCE</scope>
</reference>
<dbReference type="PRINTS" id="PR00355">
    <property type="entry name" value="ADRENODOXIN"/>
</dbReference>
<dbReference type="Pfam" id="PF00111">
    <property type="entry name" value="Fer2"/>
    <property type="match status" value="1"/>
</dbReference>
<organism evidence="6 7">
    <name type="scientific">Triparma retinervis</name>
    <dbReference type="NCBI Taxonomy" id="2557542"/>
    <lineage>
        <taxon>Eukaryota</taxon>
        <taxon>Sar</taxon>
        <taxon>Stramenopiles</taxon>
        <taxon>Ochrophyta</taxon>
        <taxon>Bolidophyceae</taxon>
        <taxon>Parmales</taxon>
        <taxon>Triparmaceae</taxon>
        <taxon>Triparma</taxon>
    </lineage>
</organism>
<dbReference type="CDD" id="cd00207">
    <property type="entry name" value="fer2"/>
    <property type="match status" value="1"/>
</dbReference>
<dbReference type="InterPro" id="IPR001055">
    <property type="entry name" value="Adrenodoxin-like"/>
</dbReference>
<name>A0A9W7A8K9_9STRA</name>
<evidence type="ECO:0000256" key="4">
    <source>
        <dbReference type="ARBA" id="ARBA00023014"/>
    </source>
</evidence>
<dbReference type="GO" id="GO:0046872">
    <property type="term" value="F:metal ion binding"/>
    <property type="evidence" value="ECO:0007669"/>
    <property type="project" value="UniProtKB-KW"/>
</dbReference>
<dbReference type="SUPFAM" id="SSF52540">
    <property type="entry name" value="P-loop containing nucleoside triphosphate hydrolases"/>
    <property type="match status" value="1"/>
</dbReference>
<dbReference type="Gene3D" id="3.40.50.300">
    <property type="entry name" value="P-loop containing nucleotide triphosphate hydrolases"/>
    <property type="match status" value="1"/>
</dbReference>
<keyword evidence="4" id="KW-0411">Iron-sulfur</keyword>
<evidence type="ECO:0000256" key="2">
    <source>
        <dbReference type="ARBA" id="ARBA00022723"/>
    </source>
</evidence>
<dbReference type="EMBL" id="BRXZ01001132">
    <property type="protein sequence ID" value="GMH63295.1"/>
    <property type="molecule type" value="Genomic_DNA"/>
</dbReference>
<dbReference type="GO" id="GO:0005739">
    <property type="term" value="C:mitochondrion"/>
    <property type="evidence" value="ECO:0007669"/>
    <property type="project" value="TreeGrafter"/>
</dbReference>
<keyword evidence="7" id="KW-1185">Reference proteome</keyword>
<dbReference type="PANTHER" id="PTHR23426">
    <property type="entry name" value="FERREDOXIN/ADRENODOXIN"/>
    <property type="match status" value="1"/>
</dbReference>
<comment type="caution">
    <text evidence="6">The sequence shown here is derived from an EMBL/GenBank/DDBJ whole genome shotgun (WGS) entry which is preliminary data.</text>
</comment>
<dbReference type="Pfam" id="PF13469">
    <property type="entry name" value="Sulfotransfer_3"/>
    <property type="match status" value="1"/>
</dbReference>
<sequence length="542" mass="59154">MKLALKISGAVALTGVLCLVSSWRASSATKVKLRGVVHLLNALKRKPETESEIEAVIKPAIELFEKVLAAERAAFSDDAAADSAKKSLFMMQLRGVFEKGNSFSAFGQISVMKDLMKGLNRRIAFASSCSVALPTPSSLKSYGSNVVIIGGLPRTGSTMLHRLLAADPATRTPLWWEQMHDDPSPCPPGELRSDRRAAEVQKDIDKIGIVSPNAVEELNKFHKIGATEVEECAPFIRRYFNDMDSLYMSPACTASRSAWCTSPSVDRSFLVRHLQAWLSLQSLAIPPSSPKRWVLKAPIFTVFLPELAAGFPDAAFVFTSRDPKNVIPSTCGLVEVAAAFKADWGADPSVLMSRIGEYVLGRMEHFASLQSEFVESRGGREGGNVTCLRYQDVMEDKIGEVAKIYEARSFSHDTIKITIIDHNDPSSPGPVTVTAKVPLPSDESQDVTDPFDPSHVPLNMMTLCQQNSMEIEGACGGELACSTCHVLFSEGDLERVGTPGEEEEDMLDLAYGLEEGRSRLGCQVRIGKEMDGMTVEIPEDPY</sequence>
<dbReference type="InterPro" id="IPR027417">
    <property type="entry name" value="P-loop_NTPase"/>
</dbReference>
<evidence type="ECO:0000313" key="6">
    <source>
        <dbReference type="EMBL" id="GMH63295.1"/>
    </source>
</evidence>
<dbReference type="OrthoDB" id="429813at2759"/>
<dbReference type="Proteomes" id="UP001165082">
    <property type="component" value="Unassembled WGS sequence"/>
</dbReference>
<evidence type="ECO:0000256" key="1">
    <source>
        <dbReference type="ARBA" id="ARBA00022714"/>
    </source>
</evidence>
<evidence type="ECO:0000313" key="7">
    <source>
        <dbReference type="Proteomes" id="UP001165082"/>
    </source>
</evidence>